<feature type="chain" id="PRO_5019203624" evidence="1">
    <location>
        <begin position="21"/>
        <end position="427"/>
    </location>
</feature>
<accession>A0A438HA36</accession>
<protein>
    <submittedName>
        <fullName evidence="3">Retrovirus-related Pol polyprotein from transposon RE1</fullName>
    </submittedName>
</protein>
<feature type="signal peptide" evidence="1">
    <location>
        <begin position="1"/>
        <end position="20"/>
    </location>
</feature>
<keyword evidence="1" id="KW-0732">Signal</keyword>
<comment type="caution">
    <text evidence="3">The sequence shown here is derived from an EMBL/GenBank/DDBJ whole genome shotgun (WGS) entry which is preliminary data.</text>
</comment>
<dbReference type="SUPFAM" id="SSF56672">
    <property type="entry name" value="DNA/RNA polymerases"/>
    <property type="match status" value="1"/>
</dbReference>
<feature type="domain" description="Reverse transcriptase Ty1/copia-type" evidence="2">
    <location>
        <begin position="223"/>
        <end position="285"/>
    </location>
</feature>
<dbReference type="EMBL" id="QGNW01000254">
    <property type="protein sequence ID" value="RVW81312.1"/>
    <property type="molecule type" value="Genomic_DNA"/>
</dbReference>
<dbReference type="Pfam" id="PF07727">
    <property type="entry name" value="RVT_2"/>
    <property type="match status" value="2"/>
</dbReference>
<proteinExistence type="predicted"/>
<sequence length="427" mass="47965">MEHLVQFLVLEMSISLSIDAQEDQDCSEMEAMVATPEDLQNCCWFPDSRATNHVTHDLGNLNYGAEYNAQSSHQLDENPSSDIRFVQQDLSNTDSSSTMPILNESASISSSSNLYDLPGKIPLSTNSNEPNESINTRPVTLPQQPHHMVTRKQSLIPNGKKQWTKNLEFDEEQDLVFGFSSKYKAHLVAKGYSQVPGFDFSETFSPVVKPTTIRVVLVVVVSQADQSLFVRFANYSSLFVFVYVDDIVVTRSSSQEIHELISRLSGLFSLKDLGELSYFLGMRSVVGALQYITITRPEIAFSVNKVCQFMQKPLDTHWKAVKQILRYLNGTTDLGIVLKPSETMNLMGFCDTDWGNDVGDRKSLLSELQTKMTMVPVIWCDNISIVSLSANPFLHSRTKHMELDLYFVLDKLCGKLTITSLDLKNGD</sequence>
<reference evidence="3 4" key="1">
    <citation type="journal article" date="2018" name="PLoS Genet.">
        <title>Population sequencing reveals clonal diversity and ancestral inbreeding in the grapevine cultivar Chardonnay.</title>
        <authorList>
            <person name="Roach M.J."/>
            <person name="Johnson D.L."/>
            <person name="Bohlmann J."/>
            <person name="van Vuuren H.J."/>
            <person name="Jones S.J."/>
            <person name="Pretorius I.S."/>
            <person name="Schmidt S.A."/>
            <person name="Borneman A.R."/>
        </authorList>
    </citation>
    <scope>NUCLEOTIDE SEQUENCE [LARGE SCALE GENOMIC DNA]</scope>
    <source>
        <strain evidence="4">cv. Chardonnay</strain>
        <tissue evidence="3">Leaf</tissue>
    </source>
</reference>
<dbReference type="PANTHER" id="PTHR11439:SF500">
    <property type="entry name" value="RNA-DIRECTED DNA POLYMERASE"/>
    <property type="match status" value="1"/>
</dbReference>
<evidence type="ECO:0000313" key="4">
    <source>
        <dbReference type="Proteomes" id="UP000288805"/>
    </source>
</evidence>
<gene>
    <name evidence="3" type="primary">RE1_1660</name>
    <name evidence="3" type="ORF">CK203_038112</name>
</gene>
<organism evidence="3 4">
    <name type="scientific">Vitis vinifera</name>
    <name type="common">Grape</name>
    <dbReference type="NCBI Taxonomy" id="29760"/>
    <lineage>
        <taxon>Eukaryota</taxon>
        <taxon>Viridiplantae</taxon>
        <taxon>Streptophyta</taxon>
        <taxon>Embryophyta</taxon>
        <taxon>Tracheophyta</taxon>
        <taxon>Spermatophyta</taxon>
        <taxon>Magnoliopsida</taxon>
        <taxon>eudicotyledons</taxon>
        <taxon>Gunneridae</taxon>
        <taxon>Pentapetalae</taxon>
        <taxon>rosids</taxon>
        <taxon>Vitales</taxon>
        <taxon>Vitaceae</taxon>
        <taxon>Viteae</taxon>
        <taxon>Vitis</taxon>
    </lineage>
</organism>
<evidence type="ECO:0000256" key="1">
    <source>
        <dbReference type="SAM" id="SignalP"/>
    </source>
</evidence>
<dbReference type="Proteomes" id="UP000288805">
    <property type="component" value="Unassembled WGS sequence"/>
</dbReference>
<feature type="domain" description="Reverse transcriptase Ty1/copia-type" evidence="2">
    <location>
        <begin position="179"/>
        <end position="222"/>
    </location>
</feature>
<dbReference type="InterPro" id="IPR013103">
    <property type="entry name" value="RVT_2"/>
</dbReference>
<evidence type="ECO:0000259" key="2">
    <source>
        <dbReference type="Pfam" id="PF07727"/>
    </source>
</evidence>
<dbReference type="PANTHER" id="PTHR11439">
    <property type="entry name" value="GAG-POL-RELATED RETROTRANSPOSON"/>
    <property type="match status" value="1"/>
</dbReference>
<dbReference type="AlphaFoldDB" id="A0A438HA36"/>
<evidence type="ECO:0000313" key="3">
    <source>
        <dbReference type="EMBL" id="RVW81312.1"/>
    </source>
</evidence>
<dbReference type="InterPro" id="IPR043502">
    <property type="entry name" value="DNA/RNA_pol_sf"/>
</dbReference>
<name>A0A438HA36_VITVI</name>